<comment type="subcellular location">
    <subcellularLocation>
        <location evidence="1">Membrane</location>
        <topology evidence="1">Multi-pass membrane protein</topology>
    </subcellularLocation>
</comment>
<comment type="similarity">
    <text evidence="2">Belongs to the monovalent cation:proton antiporter 2 (CPA2) transporter (TC 2.A.37) family.</text>
</comment>
<dbReference type="OrthoDB" id="9793589at2"/>
<keyword evidence="7" id="KW-0915">Sodium</keyword>
<keyword evidence="4" id="KW-0050">Antiport</keyword>
<protein>
    <submittedName>
        <fullName evidence="13">Cation:proton antiporter</fullName>
    </submittedName>
</protein>
<keyword evidence="3" id="KW-0813">Transport</keyword>
<feature type="transmembrane region" description="Helical" evidence="11">
    <location>
        <begin position="263"/>
        <end position="284"/>
    </location>
</feature>
<feature type="transmembrane region" description="Helical" evidence="11">
    <location>
        <begin position="236"/>
        <end position="256"/>
    </location>
</feature>
<feature type="transmembrane region" description="Helical" evidence="11">
    <location>
        <begin position="114"/>
        <end position="134"/>
    </location>
</feature>
<proteinExistence type="inferred from homology"/>
<accession>A0A7C8LE63</accession>
<gene>
    <name evidence="13" type="ORF">GND95_02800</name>
</gene>
<feature type="transmembrane region" description="Helical" evidence="11">
    <location>
        <begin position="30"/>
        <end position="48"/>
    </location>
</feature>
<keyword evidence="6 11" id="KW-1133">Transmembrane helix</keyword>
<evidence type="ECO:0000256" key="6">
    <source>
        <dbReference type="ARBA" id="ARBA00022989"/>
    </source>
</evidence>
<reference evidence="13 14" key="1">
    <citation type="submission" date="2019-12" db="EMBL/GenBank/DDBJ databases">
        <title>Defluviitalea raffinosedens, isolated from a biogas fermenter, genome sequencing and characterization.</title>
        <authorList>
            <person name="Rettenmaier R."/>
            <person name="Schneider M."/>
            <person name="Neuhaus K."/>
            <person name="Liebl W."/>
            <person name="Zverlov V."/>
        </authorList>
    </citation>
    <scope>NUCLEOTIDE SEQUENCE [LARGE SCALE GENOMIC DNA]</scope>
    <source>
        <strain evidence="13 14">249c-K6</strain>
    </source>
</reference>
<evidence type="ECO:0000256" key="2">
    <source>
        <dbReference type="ARBA" id="ARBA00005551"/>
    </source>
</evidence>
<dbReference type="GO" id="GO:1902600">
    <property type="term" value="P:proton transmembrane transport"/>
    <property type="evidence" value="ECO:0007669"/>
    <property type="project" value="InterPro"/>
</dbReference>
<dbReference type="Gene3D" id="1.20.1530.20">
    <property type="match status" value="1"/>
</dbReference>
<name>A0A7C8LE63_9FIRM</name>
<evidence type="ECO:0000256" key="3">
    <source>
        <dbReference type="ARBA" id="ARBA00022448"/>
    </source>
</evidence>
<evidence type="ECO:0000256" key="1">
    <source>
        <dbReference type="ARBA" id="ARBA00004141"/>
    </source>
</evidence>
<feature type="transmembrane region" description="Helical" evidence="11">
    <location>
        <begin position="6"/>
        <end position="23"/>
    </location>
</feature>
<keyword evidence="14" id="KW-1185">Reference proteome</keyword>
<evidence type="ECO:0000256" key="4">
    <source>
        <dbReference type="ARBA" id="ARBA00022449"/>
    </source>
</evidence>
<dbReference type="GO" id="GO:0016020">
    <property type="term" value="C:membrane"/>
    <property type="evidence" value="ECO:0007669"/>
    <property type="project" value="UniProtKB-SubCell"/>
</dbReference>
<evidence type="ECO:0000256" key="10">
    <source>
        <dbReference type="ARBA" id="ARBA00023201"/>
    </source>
</evidence>
<dbReference type="GO" id="GO:0015297">
    <property type="term" value="F:antiporter activity"/>
    <property type="evidence" value="ECO:0007669"/>
    <property type="project" value="UniProtKB-KW"/>
</dbReference>
<evidence type="ECO:0000256" key="7">
    <source>
        <dbReference type="ARBA" id="ARBA00023053"/>
    </source>
</evidence>
<feature type="transmembrane region" description="Helical" evidence="11">
    <location>
        <begin position="85"/>
        <end position="108"/>
    </location>
</feature>
<dbReference type="Pfam" id="PF00999">
    <property type="entry name" value="Na_H_Exchanger"/>
    <property type="match status" value="1"/>
</dbReference>
<evidence type="ECO:0000256" key="5">
    <source>
        <dbReference type="ARBA" id="ARBA00022692"/>
    </source>
</evidence>
<dbReference type="Proteomes" id="UP000483018">
    <property type="component" value="Unassembled WGS sequence"/>
</dbReference>
<keyword evidence="10" id="KW-0739">Sodium transport</keyword>
<sequence length="379" mass="40641">MSTHFLLDIAIILTFTKIFGLITKRFSMPQVLGALLAGLILGPAGINLLHETDFLSSVAELGVIVLMFAAGLETDLKELKKSGKASLIIAIIGVLVPLLCGTLIALIFNKNILQDIFIGVILTATSVSITVETLQEMGKLKTESGTAILGAAVIDDILGIIALTLVTSTASPNSPSILIVLLKILGFFVVCIVAGMLFYYFFQWLSKHEGKKRRIPIFSLAFCLILSYVAEEFGVADITGAYIAGLILCNTLHAHYIGRRVEIISYMLLSPIFFASIGIKTSIMGMNGTIILFTVLIVVVAILSKVVGCGLGAKLCGYSSKDSYRIGVGMISRGEVALIVANKGAAIGLMQEAFFAPIIIMVIVTTLITPIWLKFAYKE</sequence>
<dbReference type="GO" id="GO:0006814">
    <property type="term" value="P:sodium ion transport"/>
    <property type="evidence" value="ECO:0007669"/>
    <property type="project" value="UniProtKB-KW"/>
</dbReference>
<feature type="domain" description="Cation/H+ exchanger transmembrane" evidence="12">
    <location>
        <begin position="13"/>
        <end position="375"/>
    </location>
</feature>
<dbReference type="InterPro" id="IPR038770">
    <property type="entry name" value="Na+/solute_symporter_sf"/>
</dbReference>
<feature type="transmembrane region" description="Helical" evidence="11">
    <location>
        <begin position="177"/>
        <end position="202"/>
    </location>
</feature>
<feature type="transmembrane region" description="Helical" evidence="11">
    <location>
        <begin position="353"/>
        <end position="373"/>
    </location>
</feature>
<evidence type="ECO:0000313" key="13">
    <source>
        <dbReference type="EMBL" id="KAE9636073.1"/>
    </source>
</evidence>
<dbReference type="EMBL" id="WSLF01000002">
    <property type="protein sequence ID" value="KAE9636073.1"/>
    <property type="molecule type" value="Genomic_DNA"/>
</dbReference>
<evidence type="ECO:0000256" key="11">
    <source>
        <dbReference type="SAM" id="Phobius"/>
    </source>
</evidence>
<evidence type="ECO:0000259" key="12">
    <source>
        <dbReference type="Pfam" id="PF00999"/>
    </source>
</evidence>
<organism evidence="13 14">
    <name type="scientific">Defluviitalea raffinosedens</name>
    <dbReference type="NCBI Taxonomy" id="1450156"/>
    <lineage>
        <taxon>Bacteria</taxon>
        <taxon>Bacillati</taxon>
        <taxon>Bacillota</taxon>
        <taxon>Clostridia</taxon>
        <taxon>Lachnospirales</taxon>
        <taxon>Defluviitaleaceae</taxon>
        <taxon>Defluviitalea</taxon>
    </lineage>
</organism>
<dbReference type="RefSeq" id="WP_158739327.1">
    <property type="nucleotide sequence ID" value="NZ_JAFBEP010000003.1"/>
</dbReference>
<evidence type="ECO:0000256" key="9">
    <source>
        <dbReference type="ARBA" id="ARBA00023136"/>
    </source>
</evidence>
<feature type="transmembrane region" description="Helical" evidence="11">
    <location>
        <begin position="146"/>
        <end position="165"/>
    </location>
</feature>
<evidence type="ECO:0000256" key="8">
    <source>
        <dbReference type="ARBA" id="ARBA00023065"/>
    </source>
</evidence>
<dbReference type="InterPro" id="IPR006153">
    <property type="entry name" value="Cation/H_exchanger_TM"/>
</dbReference>
<comment type="caution">
    <text evidence="13">The sequence shown here is derived from an EMBL/GenBank/DDBJ whole genome shotgun (WGS) entry which is preliminary data.</text>
</comment>
<feature type="transmembrane region" description="Helical" evidence="11">
    <location>
        <begin position="290"/>
        <end position="311"/>
    </location>
</feature>
<dbReference type="PANTHER" id="PTHR43562:SF3">
    <property type="entry name" value="SODIUM ION_PROTON EXCHANGER (EUROFUNG)"/>
    <property type="match status" value="1"/>
</dbReference>
<dbReference type="PANTHER" id="PTHR43562">
    <property type="entry name" value="NAPA-TYPE SODIUM/HYDROGEN ANTIPORTER"/>
    <property type="match status" value="1"/>
</dbReference>
<dbReference type="AlphaFoldDB" id="A0A7C8LE63"/>
<keyword evidence="9 11" id="KW-0472">Membrane</keyword>
<feature type="transmembrane region" description="Helical" evidence="11">
    <location>
        <begin position="54"/>
        <end position="73"/>
    </location>
</feature>
<keyword evidence="8" id="KW-0406">Ion transport</keyword>
<keyword evidence="5 11" id="KW-0812">Transmembrane</keyword>
<feature type="transmembrane region" description="Helical" evidence="11">
    <location>
        <begin position="214"/>
        <end position="230"/>
    </location>
</feature>
<evidence type="ECO:0000313" key="14">
    <source>
        <dbReference type="Proteomes" id="UP000483018"/>
    </source>
</evidence>